<feature type="region of interest" description="Disordered" evidence="2">
    <location>
        <begin position="460"/>
        <end position="482"/>
    </location>
</feature>
<reference evidence="3 4" key="1">
    <citation type="journal article" date="2018" name="Evol. Lett.">
        <title>Horizontal gene cluster transfer increased hallucinogenic mushroom diversity.</title>
        <authorList>
            <person name="Reynolds H.T."/>
            <person name="Vijayakumar V."/>
            <person name="Gluck-Thaler E."/>
            <person name="Korotkin H.B."/>
            <person name="Matheny P.B."/>
            <person name="Slot J.C."/>
        </authorList>
    </citation>
    <scope>NUCLEOTIDE SEQUENCE [LARGE SCALE GENOMIC DNA]</scope>
    <source>
        <strain evidence="3 4">2629</strain>
    </source>
</reference>
<protein>
    <submittedName>
        <fullName evidence="3">Uncharacterized protein</fullName>
    </submittedName>
</protein>
<evidence type="ECO:0000313" key="3">
    <source>
        <dbReference type="EMBL" id="PPR01266.1"/>
    </source>
</evidence>
<evidence type="ECO:0000313" key="4">
    <source>
        <dbReference type="Proteomes" id="UP000284842"/>
    </source>
</evidence>
<dbReference type="STRING" id="181874.A0A409YE22"/>
<feature type="compositionally biased region" description="Low complexity" evidence="2">
    <location>
        <begin position="674"/>
        <end position="704"/>
    </location>
</feature>
<feature type="compositionally biased region" description="Polar residues" evidence="2">
    <location>
        <begin position="23"/>
        <end position="33"/>
    </location>
</feature>
<name>A0A409YE22_9AGAR</name>
<gene>
    <name evidence="3" type="ORF">CVT24_006030</name>
</gene>
<keyword evidence="1" id="KW-0175">Coiled coil</keyword>
<dbReference type="EMBL" id="NHTK01001262">
    <property type="protein sequence ID" value="PPR01266.1"/>
    <property type="molecule type" value="Genomic_DNA"/>
</dbReference>
<organism evidence="3 4">
    <name type="scientific">Panaeolus cyanescens</name>
    <dbReference type="NCBI Taxonomy" id="181874"/>
    <lineage>
        <taxon>Eukaryota</taxon>
        <taxon>Fungi</taxon>
        <taxon>Dikarya</taxon>
        <taxon>Basidiomycota</taxon>
        <taxon>Agaricomycotina</taxon>
        <taxon>Agaricomycetes</taxon>
        <taxon>Agaricomycetidae</taxon>
        <taxon>Agaricales</taxon>
        <taxon>Agaricineae</taxon>
        <taxon>Galeropsidaceae</taxon>
        <taxon>Panaeolus</taxon>
    </lineage>
</organism>
<feature type="compositionally biased region" description="Low complexity" evidence="2">
    <location>
        <begin position="204"/>
        <end position="246"/>
    </location>
</feature>
<dbReference type="AlphaFoldDB" id="A0A409YE22"/>
<feature type="coiled-coil region" evidence="1">
    <location>
        <begin position="84"/>
        <end position="139"/>
    </location>
</feature>
<accession>A0A409YE22</accession>
<feature type="region of interest" description="Disordered" evidence="2">
    <location>
        <begin position="140"/>
        <end position="271"/>
    </location>
</feature>
<evidence type="ECO:0000256" key="2">
    <source>
        <dbReference type="SAM" id="MobiDB-lite"/>
    </source>
</evidence>
<keyword evidence="4" id="KW-1185">Reference proteome</keyword>
<sequence length="766" mass="81927">MPLFEIPTQFRNFLNSAYQYLSPPQTPASTQQNLPSYSSSPISPHPHTPLSQRLHDACQSPTSTIAHLSPTSMRRELDITKHDLARANADTLRLEERCKMLERSLKDTRDLLRAKEAEIERLRRDRDRDRAVVQQAAAERALSMRRASDAQLQYTPQQSRTNSPSPTPHKGPRLASSLDTRMTSADLARQINGQRRLDDDPRSSSHSRSSTSSSSASHSSSTTSRSSVSTTRTPSPSVRTNGSRRPSPGPGGGYSTLMPPPPPPSSSLQGLNSIDEDRARLRSNETYMTRNDAWSGAQVLQAVHDINAEILQFAASATELCTFSSFSSSSPHSQPALNDTVSRLGTAMTQILATRDHSSDPLLVQLALQGAVNLCLSRALASFIPGFPSKSDALLTNIYSEMRRCEPQPTSARWAALTSGYVHRLYPTLMEYAVGELAETMVRWCADVFLVARCVSLGSSVGNSPSSSPKVPSVLSSHHSSTNTHQTILQSLRSSHLPALQHIARSALALSKLTREEIMSTTFQVVVVDPLVMSSASSPTTNGHAGGKSGGGGVWKEGEMTDAFAEYYPETPTHGASSQSKAQNMDRGRVVATIELGLRCVTRVAAPIPSSPDVDTHAAAQGGVPAALAAKLDASAAEWGLANGGWHGYANGAENGNAVNGFSNPQKNGGGSGLSVMNGGMQNTYNSSSSSSSSSSATVVQSSQHHQHPQPNGTQHTNNGTNSNITKSTPTTTTSMSGASTETTFETRLLLLPKVVLEGVVDVLDR</sequence>
<evidence type="ECO:0000256" key="1">
    <source>
        <dbReference type="SAM" id="Coils"/>
    </source>
</evidence>
<feature type="compositionally biased region" description="Polar residues" evidence="2">
    <location>
        <begin position="59"/>
        <end position="72"/>
    </location>
</feature>
<dbReference type="Proteomes" id="UP000284842">
    <property type="component" value="Unassembled WGS sequence"/>
</dbReference>
<feature type="compositionally biased region" description="Polar residues" evidence="2">
    <location>
        <begin position="150"/>
        <end position="164"/>
    </location>
</feature>
<dbReference type="OrthoDB" id="3173171at2759"/>
<dbReference type="InParanoid" id="A0A409YE22"/>
<comment type="caution">
    <text evidence="3">The sequence shown here is derived from an EMBL/GenBank/DDBJ whole genome shotgun (WGS) entry which is preliminary data.</text>
</comment>
<feature type="region of interest" description="Disordered" evidence="2">
    <location>
        <begin position="660"/>
        <end position="740"/>
    </location>
</feature>
<proteinExistence type="predicted"/>
<feature type="compositionally biased region" description="Low complexity" evidence="2">
    <location>
        <begin position="721"/>
        <end position="740"/>
    </location>
</feature>
<feature type="region of interest" description="Disordered" evidence="2">
    <location>
        <begin position="23"/>
        <end position="73"/>
    </location>
</feature>